<dbReference type="HAMAP" id="MF_02066">
    <property type="entry name" value="CpoB"/>
    <property type="match status" value="1"/>
</dbReference>
<dbReference type="STRING" id="1454004.AW11_02789"/>
<dbReference type="Gene3D" id="1.20.5.110">
    <property type="match status" value="1"/>
</dbReference>
<keyword evidence="1" id="KW-0732">Signal</keyword>
<dbReference type="NCBIfam" id="TIGR02795">
    <property type="entry name" value="tol_pal_ybgF"/>
    <property type="match status" value="1"/>
</dbReference>
<dbReference type="InterPro" id="IPR011990">
    <property type="entry name" value="TPR-like_helical_dom_sf"/>
</dbReference>
<accession>A0A011QCK9</accession>
<dbReference type="Gene3D" id="1.25.40.10">
    <property type="entry name" value="Tetratricopeptide repeat domain"/>
    <property type="match status" value="1"/>
</dbReference>
<evidence type="ECO:0000256" key="2">
    <source>
        <dbReference type="SAM" id="MobiDB-lite"/>
    </source>
</evidence>
<keyword evidence="1" id="KW-0175">Coiled coil</keyword>
<gene>
    <name evidence="1" type="primary">cpoB</name>
    <name evidence="4" type="ORF">AW11_02789</name>
</gene>
<protein>
    <recommendedName>
        <fullName evidence="1">Cell division coordinator CpoB</fullName>
    </recommendedName>
</protein>
<feature type="compositionally biased region" description="Basic and acidic residues" evidence="2">
    <location>
        <begin position="134"/>
        <end position="155"/>
    </location>
</feature>
<dbReference type="GO" id="GO:0070206">
    <property type="term" value="P:protein trimerization"/>
    <property type="evidence" value="ECO:0007669"/>
    <property type="project" value="InterPro"/>
</dbReference>
<feature type="compositionally biased region" description="Low complexity" evidence="2">
    <location>
        <begin position="113"/>
        <end position="132"/>
    </location>
</feature>
<evidence type="ECO:0000256" key="1">
    <source>
        <dbReference type="HAMAP-Rule" id="MF_02066"/>
    </source>
</evidence>
<dbReference type="InterPro" id="IPR019734">
    <property type="entry name" value="TPR_rpt"/>
</dbReference>
<keyword evidence="1" id="KW-0131">Cell cycle</keyword>
<feature type="coiled-coil region" evidence="1">
    <location>
        <begin position="62"/>
        <end position="96"/>
    </location>
</feature>
<keyword evidence="1" id="KW-0574">Periplasm</keyword>
<evidence type="ECO:0000313" key="4">
    <source>
        <dbReference type="EMBL" id="EXI86997.1"/>
    </source>
</evidence>
<feature type="chain" id="PRO_5009982160" description="Cell division coordinator CpoB" evidence="1">
    <location>
        <begin position="33"/>
        <end position="274"/>
    </location>
</feature>
<comment type="similarity">
    <text evidence="1">Belongs to the CpoB family.</text>
</comment>
<comment type="caution">
    <text evidence="4">The sequence shown here is derived from an EMBL/GenBank/DDBJ whole genome shotgun (WGS) entry which is preliminary data.</text>
</comment>
<keyword evidence="5" id="KW-1185">Reference proteome</keyword>
<comment type="subcellular location">
    <subcellularLocation>
        <location evidence="1">Periplasm</location>
    </subcellularLocation>
</comment>
<dbReference type="InterPro" id="IPR034706">
    <property type="entry name" value="CpoB"/>
</dbReference>
<dbReference type="SUPFAM" id="SSF48452">
    <property type="entry name" value="TPR-like"/>
    <property type="match status" value="1"/>
</dbReference>
<dbReference type="Pfam" id="PF16331">
    <property type="entry name" value="TolA_bind_tri"/>
    <property type="match status" value="1"/>
</dbReference>
<reference evidence="4" key="1">
    <citation type="submission" date="2014-02" db="EMBL/GenBank/DDBJ databases">
        <title>Expanding our view of genomic diversity in Candidatus Accumulibacter clades.</title>
        <authorList>
            <person name="Skennerton C.T."/>
            <person name="Barr J.J."/>
            <person name="Slater F.R."/>
            <person name="Bond P.L."/>
            <person name="Tyson G.W."/>
        </authorList>
    </citation>
    <scope>NUCLEOTIDE SEQUENCE [LARGE SCALE GENOMIC DNA]</scope>
</reference>
<organism evidence="4 5">
    <name type="scientific">Accumulibacter regalis</name>
    <dbReference type="NCBI Taxonomy" id="522306"/>
    <lineage>
        <taxon>Bacteria</taxon>
        <taxon>Pseudomonadati</taxon>
        <taxon>Pseudomonadota</taxon>
        <taxon>Betaproteobacteria</taxon>
        <taxon>Candidatus Accumulibacter</taxon>
    </lineage>
</organism>
<feature type="signal peptide" evidence="1">
    <location>
        <begin position="1"/>
        <end position="32"/>
    </location>
</feature>
<dbReference type="Pfam" id="PF13174">
    <property type="entry name" value="TPR_6"/>
    <property type="match status" value="2"/>
</dbReference>
<dbReference type="GO" id="GO:0030288">
    <property type="term" value="C:outer membrane-bounded periplasmic space"/>
    <property type="evidence" value="ECO:0007669"/>
    <property type="project" value="UniProtKB-UniRule"/>
</dbReference>
<dbReference type="InterPro" id="IPR032519">
    <property type="entry name" value="YbgF_tri"/>
</dbReference>
<name>A0A011QCK9_ACCRE</name>
<dbReference type="GO" id="GO:0043093">
    <property type="term" value="P:FtsZ-dependent cytokinesis"/>
    <property type="evidence" value="ECO:0007669"/>
    <property type="project" value="UniProtKB-UniRule"/>
</dbReference>
<proteinExistence type="inferred from homology"/>
<evidence type="ECO:0000313" key="5">
    <source>
        <dbReference type="Proteomes" id="UP000022141"/>
    </source>
</evidence>
<dbReference type="PATRIC" id="fig|1454004.3.peg.2882"/>
<dbReference type="Proteomes" id="UP000022141">
    <property type="component" value="Unassembled WGS sequence"/>
</dbReference>
<feature type="domain" description="YbgF trimerisation" evidence="3">
    <location>
        <begin position="59"/>
        <end position="117"/>
    </location>
</feature>
<dbReference type="eggNOG" id="COG1729">
    <property type="taxonomic scope" value="Bacteria"/>
</dbReference>
<keyword evidence="1" id="KW-0132">Cell division</keyword>
<dbReference type="InterPro" id="IPR014162">
    <property type="entry name" value="CpoB_C"/>
</dbReference>
<comment type="function">
    <text evidence="1">Mediates coordination of peptidoglycan synthesis and outer membrane constriction during cell division.</text>
</comment>
<feature type="region of interest" description="Disordered" evidence="2">
    <location>
        <begin position="113"/>
        <end position="155"/>
    </location>
</feature>
<sequence length="274" mass="29607" precursor="true">MPGTCTGRSPARTRVVPVALLLAALGAQQAHAGLFDDEEARRQVTDLSAKSNERLDTVARGQMELANQIQALRDENARLRGQVETLNYELDAAKKRQQDFYVDLDGRLRKLETPAAASAPTGAATAAAGTSARPADDKPVASEPPRKVASDPAAETREYEAALNLFRANKLKEAATAFEAFAKAHPDSTLTPNAYYWLGNAHYALRDCRRSLEAQRVVGSKWPTHSKAPDALLNVATCQQELGDSKNARSTLEALLAKYPDSAAASAARQRLKK</sequence>
<dbReference type="EMBL" id="JEMY01000038">
    <property type="protein sequence ID" value="EXI86997.1"/>
    <property type="molecule type" value="Genomic_DNA"/>
</dbReference>
<dbReference type="AlphaFoldDB" id="A0A011QCK9"/>
<evidence type="ECO:0000259" key="3">
    <source>
        <dbReference type="Pfam" id="PF16331"/>
    </source>
</evidence>